<evidence type="ECO:0000256" key="2">
    <source>
        <dbReference type="SAM" id="Phobius"/>
    </source>
</evidence>
<keyword evidence="4" id="KW-1185">Reference proteome</keyword>
<evidence type="ECO:0000256" key="1">
    <source>
        <dbReference type="SAM" id="MobiDB-lite"/>
    </source>
</evidence>
<dbReference type="Proteomes" id="UP001363151">
    <property type="component" value="Unassembled WGS sequence"/>
</dbReference>
<dbReference type="EMBL" id="JBBJCI010000201">
    <property type="protein sequence ID" value="KAK7241439.1"/>
    <property type="molecule type" value="Genomic_DNA"/>
</dbReference>
<comment type="caution">
    <text evidence="3">The sequence shown here is derived from an EMBL/GenBank/DDBJ whole genome shotgun (WGS) entry which is preliminary data.</text>
</comment>
<keyword evidence="2" id="KW-0472">Membrane</keyword>
<feature type="transmembrane region" description="Helical" evidence="2">
    <location>
        <begin position="261"/>
        <end position="283"/>
    </location>
</feature>
<feature type="compositionally biased region" description="Pro residues" evidence="1">
    <location>
        <begin position="232"/>
        <end position="246"/>
    </location>
</feature>
<name>A0ABR1FYV1_AURAN</name>
<sequence>MICPSLAWLSGESDADNIKNSGNLDVRDVYIDACCRFKNYGNFYYNPDGHISGSLPALNIDTNTLSDGFTWSEYLAAKTYTDGLYISGMSYDGHCVYKEQPDPTAAPTGVPIPAPSPRPTTAPVNLPPGETAKPSPKPSPMPTEYDTSVTVASAVVMNGLDPDDFNAKTDMKTAFRKTIASIIHTLTAEAAATGGDASTGFASAAIDVSASTTAISASTVAIVVDTPLPTPNPTAAPSISPAPTPATPVGSKSSDDDDGGAVVIIIVVVVLVVVLAGGGAFFMMKKGGGAGVKPAGSY</sequence>
<accession>A0ABR1FYV1</accession>
<evidence type="ECO:0000313" key="3">
    <source>
        <dbReference type="EMBL" id="KAK7241439.1"/>
    </source>
</evidence>
<feature type="compositionally biased region" description="Pro residues" evidence="1">
    <location>
        <begin position="110"/>
        <end position="120"/>
    </location>
</feature>
<keyword evidence="2" id="KW-1133">Transmembrane helix</keyword>
<reference evidence="3 4" key="1">
    <citation type="submission" date="2024-03" db="EMBL/GenBank/DDBJ databases">
        <title>Aureococcus anophagefferens CCMP1851 and Kratosvirus quantuckense: Draft genome of a second virus-susceptible host strain in the model system.</title>
        <authorList>
            <person name="Chase E."/>
            <person name="Truchon A.R."/>
            <person name="Schepens W."/>
            <person name="Wilhelm S.W."/>
        </authorList>
    </citation>
    <scope>NUCLEOTIDE SEQUENCE [LARGE SCALE GENOMIC DNA]</scope>
    <source>
        <strain evidence="3 4">CCMP1851</strain>
    </source>
</reference>
<proteinExistence type="predicted"/>
<organism evidence="3 4">
    <name type="scientific">Aureococcus anophagefferens</name>
    <name type="common">Harmful bloom alga</name>
    <dbReference type="NCBI Taxonomy" id="44056"/>
    <lineage>
        <taxon>Eukaryota</taxon>
        <taxon>Sar</taxon>
        <taxon>Stramenopiles</taxon>
        <taxon>Ochrophyta</taxon>
        <taxon>Pelagophyceae</taxon>
        <taxon>Pelagomonadales</taxon>
        <taxon>Pelagomonadaceae</taxon>
        <taxon>Aureococcus</taxon>
    </lineage>
</organism>
<keyword evidence="2" id="KW-0812">Transmembrane</keyword>
<feature type="region of interest" description="Disordered" evidence="1">
    <location>
        <begin position="232"/>
        <end position="256"/>
    </location>
</feature>
<feature type="region of interest" description="Disordered" evidence="1">
    <location>
        <begin position="100"/>
        <end position="145"/>
    </location>
</feature>
<protein>
    <submittedName>
        <fullName evidence="3">Uncharacterized protein</fullName>
    </submittedName>
</protein>
<evidence type="ECO:0000313" key="4">
    <source>
        <dbReference type="Proteomes" id="UP001363151"/>
    </source>
</evidence>
<gene>
    <name evidence="3" type="ORF">SO694_00058053</name>
</gene>